<gene>
    <name evidence="1" type="ORF">FSA08_24105</name>
</gene>
<evidence type="ECO:0000313" key="2">
    <source>
        <dbReference type="Proteomes" id="UP000318041"/>
    </source>
</evidence>
<organism evidence="1 2">
    <name type="scientific">Bacteroides fragilis</name>
    <dbReference type="NCBI Taxonomy" id="817"/>
    <lineage>
        <taxon>Bacteria</taxon>
        <taxon>Pseudomonadati</taxon>
        <taxon>Bacteroidota</taxon>
        <taxon>Bacteroidia</taxon>
        <taxon>Bacteroidales</taxon>
        <taxon>Bacteroidaceae</taxon>
        <taxon>Bacteroides</taxon>
    </lineage>
</organism>
<dbReference type="Proteomes" id="UP000318041">
    <property type="component" value="Unassembled WGS sequence"/>
</dbReference>
<dbReference type="AlphaFoldDB" id="A0A5C6KUQ2"/>
<dbReference type="EMBL" id="VOHY01000031">
    <property type="protein sequence ID" value="TWV66956.1"/>
    <property type="molecule type" value="Genomic_DNA"/>
</dbReference>
<sequence>MQIFIHYSNNQLFISSSYIQCTEPKQCFKKGTSFETQQSFYLSNLHKLTAK</sequence>
<evidence type="ECO:0000313" key="1">
    <source>
        <dbReference type="EMBL" id="TWV66956.1"/>
    </source>
</evidence>
<comment type="caution">
    <text evidence="1">The sequence shown here is derived from an EMBL/GenBank/DDBJ whole genome shotgun (WGS) entry which is preliminary data.</text>
</comment>
<reference evidence="1 2" key="1">
    <citation type="submission" date="2019-08" db="EMBL/GenBank/DDBJ databases">
        <title>Genome sequencing of Bacteroides fragilis Sample_iSURF_9.</title>
        <authorList>
            <person name="Chandler J.E."/>
            <person name="Ruoff K.L."/>
            <person name="Price C.E."/>
            <person name="Valls R.A."/>
            <person name="O'Toole G.A."/>
        </authorList>
    </citation>
    <scope>NUCLEOTIDE SEQUENCE [LARGE SCALE GENOMIC DNA]</scope>
    <source>
        <strain evidence="1 2">CFPLTA004_1B</strain>
    </source>
</reference>
<proteinExistence type="predicted"/>
<protein>
    <submittedName>
        <fullName evidence="1">Uncharacterized protein</fullName>
    </submittedName>
</protein>
<accession>A0A5C6KUQ2</accession>
<name>A0A5C6KUQ2_BACFG</name>